<sequence length="476" mass="54345">MSSIPEHDTILNKPYVDITSIYHLEKELGRGQFGITYLCTEISTGLKYACKSISKLKLKRKKDIEDVRREILIMQHLSGQPNIVEFKGAYEDKNKLYLVMELCSGGELFDRIVSKGHFSEKEAAVIFRQIVNVVHVCHFMGVMHRDLKPENFLLVSKDEHSPLKITDFGLSVFIEGKVYRELVGSAYYLAPEVLERNYGKEIDVWSAGVILYILLSGVPPFWAETEAGIFYQVKNGKLDLSTHPWPSISAGAKDLIAKMLERNPKARISAAEALEHPWLKEDSDASEKPIDSAVLIRMKQFRTMNKLKKLALMVMAENLSDEEIKGLKEMFNNIDTDRSGTITIDELKHGLARLGSKLTELEIKQLMDAADVDKNGTIDYMEFISATMHRHRLDKEENMYKTFQFFDKDGSGYITRDELKQAMTEYRMGDDATIDEILDDVDTDKDGNINYEEFVAMMKKGTPDSDGRKNELFVYK</sequence>
<dbReference type="SMART" id="SM00054">
    <property type="entry name" value="EFh"/>
    <property type="match status" value="4"/>
</dbReference>
<protein>
    <recommendedName>
        <fullName evidence="2">non-specific serine/threonine protein kinase</fullName>
        <ecNumber evidence="2">2.7.11.1</ecNumber>
    </recommendedName>
</protein>
<name>A0A803LIU1_CHEQI</name>
<evidence type="ECO:0000256" key="16">
    <source>
        <dbReference type="RuleBase" id="RU000304"/>
    </source>
</evidence>
<evidence type="ECO:0000256" key="15">
    <source>
        <dbReference type="PROSITE-ProRule" id="PRU10141"/>
    </source>
</evidence>
<feature type="domain" description="Protein kinase" evidence="17">
    <location>
        <begin position="22"/>
        <end position="279"/>
    </location>
</feature>
<dbReference type="Pfam" id="PF00069">
    <property type="entry name" value="Pkinase"/>
    <property type="match status" value="1"/>
</dbReference>
<keyword evidence="5" id="KW-0808">Transferase</keyword>
<dbReference type="InterPro" id="IPR000719">
    <property type="entry name" value="Prot_kinase_dom"/>
</dbReference>
<keyword evidence="6" id="KW-0479">Metal-binding</keyword>
<keyword evidence="11 15" id="KW-0067">ATP-binding</keyword>
<dbReference type="EnsemblPlants" id="AUR62013888-RA">
    <property type="protein sequence ID" value="AUR62013888-RA:cds"/>
    <property type="gene ID" value="AUR62013888"/>
</dbReference>
<dbReference type="SUPFAM" id="SSF56112">
    <property type="entry name" value="Protein kinase-like (PK-like)"/>
    <property type="match status" value="1"/>
</dbReference>
<evidence type="ECO:0000256" key="10">
    <source>
        <dbReference type="ARBA" id="ARBA00022837"/>
    </source>
</evidence>
<dbReference type="Gene3D" id="3.30.200.20">
    <property type="entry name" value="Phosphorylase Kinase, domain 1"/>
    <property type="match status" value="1"/>
</dbReference>
<dbReference type="InterPro" id="IPR008271">
    <property type="entry name" value="Ser/Thr_kinase_AS"/>
</dbReference>
<dbReference type="Gramene" id="AUR62013888-RA">
    <property type="protein sequence ID" value="AUR62013888-RA:cds"/>
    <property type="gene ID" value="AUR62013888"/>
</dbReference>
<keyword evidence="9" id="KW-0418">Kinase</keyword>
<dbReference type="PROSITE" id="PS00108">
    <property type="entry name" value="PROTEIN_KINASE_ST"/>
    <property type="match status" value="1"/>
</dbReference>
<comment type="similarity">
    <text evidence="12">Belongs to the protein kinase superfamily. Ser/Thr protein kinase family. CDPK subfamily.</text>
</comment>
<evidence type="ECO:0000256" key="7">
    <source>
        <dbReference type="ARBA" id="ARBA00022737"/>
    </source>
</evidence>
<proteinExistence type="inferred from homology"/>
<comment type="catalytic activity">
    <reaction evidence="14">
        <text>L-seryl-[protein] + ATP = O-phospho-L-seryl-[protein] + ADP + H(+)</text>
        <dbReference type="Rhea" id="RHEA:17989"/>
        <dbReference type="Rhea" id="RHEA-COMP:9863"/>
        <dbReference type="Rhea" id="RHEA-COMP:11604"/>
        <dbReference type="ChEBI" id="CHEBI:15378"/>
        <dbReference type="ChEBI" id="CHEBI:29999"/>
        <dbReference type="ChEBI" id="CHEBI:30616"/>
        <dbReference type="ChEBI" id="CHEBI:83421"/>
        <dbReference type="ChEBI" id="CHEBI:456216"/>
        <dbReference type="EC" id="2.7.11.1"/>
    </reaction>
</comment>
<dbReference type="PANTHER" id="PTHR24349">
    <property type="entry name" value="SERINE/THREONINE-PROTEIN KINASE"/>
    <property type="match status" value="1"/>
</dbReference>
<feature type="domain" description="EF-hand" evidence="18">
    <location>
        <begin position="358"/>
        <end position="393"/>
    </location>
</feature>
<dbReference type="Proteomes" id="UP000596660">
    <property type="component" value="Unplaced"/>
</dbReference>
<evidence type="ECO:0000256" key="5">
    <source>
        <dbReference type="ARBA" id="ARBA00022679"/>
    </source>
</evidence>
<dbReference type="PROSITE" id="PS00107">
    <property type="entry name" value="PROTEIN_KINASE_ATP"/>
    <property type="match status" value="1"/>
</dbReference>
<dbReference type="Pfam" id="PF13499">
    <property type="entry name" value="EF-hand_7"/>
    <property type="match status" value="2"/>
</dbReference>
<evidence type="ECO:0000256" key="3">
    <source>
        <dbReference type="ARBA" id="ARBA00022527"/>
    </source>
</evidence>
<dbReference type="FunFam" id="1.10.510.10:FF:000178">
    <property type="entry name" value="Calcium-dependent protein kinase 5"/>
    <property type="match status" value="1"/>
</dbReference>
<keyword evidence="7" id="KW-0677">Repeat</keyword>
<evidence type="ECO:0000256" key="4">
    <source>
        <dbReference type="ARBA" id="ARBA00022553"/>
    </source>
</evidence>
<dbReference type="InterPro" id="IPR002048">
    <property type="entry name" value="EF_hand_dom"/>
</dbReference>
<evidence type="ECO:0000256" key="12">
    <source>
        <dbReference type="ARBA" id="ARBA00024334"/>
    </source>
</evidence>
<evidence type="ECO:0000256" key="8">
    <source>
        <dbReference type="ARBA" id="ARBA00022741"/>
    </source>
</evidence>
<dbReference type="Gene3D" id="1.10.238.10">
    <property type="entry name" value="EF-hand"/>
    <property type="match status" value="1"/>
</dbReference>
<keyword evidence="10" id="KW-0106">Calcium</keyword>
<dbReference type="PROSITE" id="PS00018">
    <property type="entry name" value="EF_HAND_1"/>
    <property type="match status" value="4"/>
</dbReference>
<keyword evidence="3 16" id="KW-0723">Serine/threonine-protein kinase</keyword>
<feature type="binding site" evidence="15">
    <location>
        <position position="51"/>
    </location>
    <ligand>
        <name>ATP</name>
        <dbReference type="ChEBI" id="CHEBI:30616"/>
    </ligand>
</feature>
<dbReference type="CDD" id="cd05117">
    <property type="entry name" value="STKc_CAMK"/>
    <property type="match status" value="1"/>
</dbReference>
<dbReference type="SMART" id="SM00220">
    <property type="entry name" value="S_TKc"/>
    <property type="match status" value="1"/>
</dbReference>
<keyword evidence="8 15" id="KW-0547">Nucleotide-binding</keyword>
<evidence type="ECO:0000256" key="9">
    <source>
        <dbReference type="ARBA" id="ARBA00022777"/>
    </source>
</evidence>
<dbReference type="AlphaFoldDB" id="A0A803LIU1"/>
<dbReference type="FunFam" id="1.10.238.10:FF:000015">
    <property type="entry name" value="Calcium-dependent protein kinase 1"/>
    <property type="match status" value="1"/>
</dbReference>
<dbReference type="InterPro" id="IPR017441">
    <property type="entry name" value="Protein_kinase_ATP_BS"/>
</dbReference>
<evidence type="ECO:0000259" key="17">
    <source>
        <dbReference type="PROSITE" id="PS50011"/>
    </source>
</evidence>
<evidence type="ECO:0000313" key="19">
    <source>
        <dbReference type="EnsemblPlants" id="AUR62013888-RA:cds"/>
    </source>
</evidence>
<dbReference type="EC" id="2.7.11.1" evidence="2"/>
<keyword evidence="4" id="KW-0597">Phosphoprotein</keyword>
<dbReference type="InterPro" id="IPR050205">
    <property type="entry name" value="CDPK_Ser/Thr_kinases"/>
</dbReference>
<dbReference type="GO" id="GO:0005509">
    <property type="term" value="F:calcium ion binding"/>
    <property type="evidence" value="ECO:0007669"/>
    <property type="project" value="InterPro"/>
</dbReference>
<dbReference type="GO" id="GO:0004674">
    <property type="term" value="F:protein serine/threonine kinase activity"/>
    <property type="evidence" value="ECO:0007669"/>
    <property type="project" value="UniProtKB-KW"/>
</dbReference>
<dbReference type="InterPro" id="IPR011992">
    <property type="entry name" value="EF-hand-dom_pair"/>
</dbReference>
<feature type="domain" description="EF-hand" evidence="18">
    <location>
        <begin position="322"/>
        <end position="357"/>
    </location>
</feature>
<evidence type="ECO:0000256" key="13">
    <source>
        <dbReference type="ARBA" id="ARBA00047899"/>
    </source>
</evidence>
<dbReference type="OMA" id="MHRHKLD"/>
<dbReference type="Gene3D" id="1.10.510.10">
    <property type="entry name" value="Transferase(Phosphotransferase) domain 1"/>
    <property type="match status" value="1"/>
</dbReference>
<comment type="catalytic activity">
    <reaction evidence="13">
        <text>L-threonyl-[protein] + ATP = O-phospho-L-threonyl-[protein] + ADP + H(+)</text>
        <dbReference type="Rhea" id="RHEA:46608"/>
        <dbReference type="Rhea" id="RHEA-COMP:11060"/>
        <dbReference type="Rhea" id="RHEA-COMP:11605"/>
        <dbReference type="ChEBI" id="CHEBI:15378"/>
        <dbReference type="ChEBI" id="CHEBI:30013"/>
        <dbReference type="ChEBI" id="CHEBI:30616"/>
        <dbReference type="ChEBI" id="CHEBI:61977"/>
        <dbReference type="ChEBI" id="CHEBI:456216"/>
        <dbReference type="EC" id="2.7.11.1"/>
    </reaction>
</comment>
<evidence type="ECO:0000313" key="20">
    <source>
        <dbReference type="Proteomes" id="UP000596660"/>
    </source>
</evidence>
<dbReference type="PROSITE" id="PS50011">
    <property type="entry name" value="PROTEIN_KINASE_DOM"/>
    <property type="match status" value="1"/>
</dbReference>
<feature type="domain" description="EF-hand" evidence="18">
    <location>
        <begin position="394"/>
        <end position="429"/>
    </location>
</feature>
<accession>A0A803LIU1</accession>
<dbReference type="InterPro" id="IPR011009">
    <property type="entry name" value="Kinase-like_dom_sf"/>
</dbReference>
<feature type="domain" description="EF-hand" evidence="18">
    <location>
        <begin position="430"/>
        <end position="464"/>
    </location>
</feature>
<evidence type="ECO:0000256" key="6">
    <source>
        <dbReference type="ARBA" id="ARBA00022723"/>
    </source>
</evidence>
<evidence type="ECO:0000256" key="2">
    <source>
        <dbReference type="ARBA" id="ARBA00012513"/>
    </source>
</evidence>
<reference evidence="19" key="1">
    <citation type="journal article" date="2017" name="Nature">
        <title>The genome of Chenopodium quinoa.</title>
        <authorList>
            <person name="Jarvis D.E."/>
            <person name="Ho Y.S."/>
            <person name="Lightfoot D.J."/>
            <person name="Schmoeckel S.M."/>
            <person name="Li B."/>
            <person name="Borm T.J.A."/>
            <person name="Ohyanagi H."/>
            <person name="Mineta K."/>
            <person name="Michell C.T."/>
            <person name="Saber N."/>
            <person name="Kharbatia N.M."/>
            <person name="Rupper R.R."/>
            <person name="Sharp A.R."/>
            <person name="Dally N."/>
            <person name="Boughton B.A."/>
            <person name="Woo Y.H."/>
            <person name="Gao G."/>
            <person name="Schijlen E.G.W.M."/>
            <person name="Guo X."/>
            <person name="Momin A.A."/>
            <person name="Negrao S."/>
            <person name="Al-Babili S."/>
            <person name="Gehring C."/>
            <person name="Roessner U."/>
            <person name="Jung C."/>
            <person name="Murphy K."/>
            <person name="Arold S.T."/>
            <person name="Gojobori T."/>
            <person name="van der Linden C.G."/>
            <person name="van Loo E.N."/>
            <person name="Jellen E.N."/>
            <person name="Maughan P.J."/>
            <person name="Tester M."/>
        </authorList>
    </citation>
    <scope>NUCLEOTIDE SEQUENCE [LARGE SCALE GENOMIC DNA]</scope>
    <source>
        <strain evidence="19">cv. PI 614886</strain>
    </source>
</reference>
<dbReference type="PROSITE" id="PS50222">
    <property type="entry name" value="EF_HAND_2"/>
    <property type="match status" value="4"/>
</dbReference>
<evidence type="ECO:0000259" key="18">
    <source>
        <dbReference type="PROSITE" id="PS50222"/>
    </source>
</evidence>
<comment type="similarity">
    <text evidence="1">Belongs to the protein kinase superfamily. CAMK Ser/Thr protein kinase family. CaMK subfamily.</text>
</comment>
<reference evidence="19" key="2">
    <citation type="submission" date="2021-03" db="UniProtKB">
        <authorList>
            <consortium name="EnsemblPlants"/>
        </authorList>
    </citation>
    <scope>IDENTIFICATION</scope>
</reference>
<evidence type="ECO:0000256" key="11">
    <source>
        <dbReference type="ARBA" id="ARBA00022840"/>
    </source>
</evidence>
<keyword evidence="20" id="KW-1185">Reference proteome</keyword>
<dbReference type="SUPFAM" id="SSF47473">
    <property type="entry name" value="EF-hand"/>
    <property type="match status" value="1"/>
</dbReference>
<evidence type="ECO:0000256" key="1">
    <source>
        <dbReference type="ARBA" id="ARBA00005354"/>
    </source>
</evidence>
<dbReference type="FunFam" id="3.30.200.20:FF:000004">
    <property type="entry name" value="Calcium-dependent protein kinase 1"/>
    <property type="match status" value="1"/>
</dbReference>
<evidence type="ECO:0000256" key="14">
    <source>
        <dbReference type="ARBA" id="ARBA00048679"/>
    </source>
</evidence>
<dbReference type="GO" id="GO:0005524">
    <property type="term" value="F:ATP binding"/>
    <property type="evidence" value="ECO:0007669"/>
    <property type="project" value="UniProtKB-UniRule"/>
</dbReference>
<dbReference type="InterPro" id="IPR018247">
    <property type="entry name" value="EF_Hand_1_Ca_BS"/>
</dbReference>
<organism evidence="19 20">
    <name type="scientific">Chenopodium quinoa</name>
    <name type="common">Quinoa</name>
    <dbReference type="NCBI Taxonomy" id="63459"/>
    <lineage>
        <taxon>Eukaryota</taxon>
        <taxon>Viridiplantae</taxon>
        <taxon>Streptophyta</taxon>
        <taxon>Embryophyta</taxon>
        <taxon>Tracheophyta</taxon>
        <taxon>Spermatophyta</taxon>
        <taxon>Magnoliopsida</taxon>
        <taxon>eudicotyledons</taxon>
        <taxon>Gunneridae</taxon>
        <taxon>Pentapetalae</taxon>
        <taxon>Caryophyllales</taxon>
        <taxon>Chenopodiaceae</taxon>
        <taxon>Chenopodioideae</taxon>
        <taxon>Atripliceae</taxon>
        <taxon>Chenopodium</taxon>
    </lineage>
</organism>